<feature type="compositionally biased region" description="Polar residues" evidence="4">
    <location>
        <begin position="676"/>
        <end position="695"/>
    </location>
</feature>
<feature type="compositionally biased region" description="Polar residues" evidence="4">
    <location>
        <begin position="1144"/>
        <end position="1186"/>
    </location>
</feature>
<evidence type="ECO:0000256" key="2">
    <source>
        <dbReference type="ARBA" id="ARBA00022448"/>
    </source>
</evidence>
<feature type="compositionally biased region" description="Polar residues" evidence="4">
    <location>
        <begin position="1199"/>
        <end position="1209"/>
    </location>
</feature>
<feature type="compositionally biased region" description="Basic and acidic residues" evidence="4">
    <location>
        <begin position="422"/>
        <end position="431"/>
    </location>
</feature>
<dbReference type="SUPFAM" id="SSF117289">
    <property type="entry name" value="Nucleoporin domain"/>
    <property type="match status" value="1"/>
</dbReference>
<feature type="compositionally biased region" description="Basic and acidic residues" evidence="4">
    <location>
        <begin position="1070"/>
        <end position="1079"/>
    </location>
</feature>
<feature type="compositionally biased region" description="Basic and acidic residues" evidence="4">
    <location>
        <begin position="790"/>
        <end position="800"/>
    </location>
</feature>
<evidence type="ECO:0000256" key="4">
    <source>
        <dbReference type="SAM" id="MobiDB-lite"/>
    </source>
</evidence>
<feature type="compositionally biased region" description="Basic and acidic residues" evidence="4">
    <location>
        <begin position="1045"/>
        <end position="1060"/>
    </location>
</feature>
<keyword evidence="3" id="KW-0539">Nucleus</keyword>
<dbReference type="GO" id="GO:0005634">
    <property type="term" value="C:nucleus"/>
    <property type="evidence" value="ECO:0007669"/>
    <property type="project" value="UniProtKB-SubCell"/>
</dbReference>
<keyword evidence="2" id="KW-0813">Transport</keyword>
<feature type="compositionally biased region" description="Acidic residues" evidence="4">
    <location>
        <begin position="1268"/>
        <end position="1278"/>
    </location>
</feature>
<dbReference type="InterPro" id="IPR015943">
    <property type="entry name" value="WD40/YVTN_repeat-like_dom_sf"/>
</dbReference>
<feature type="compositionally biased region" description="Polar residues" evidence="4">
    <location>
        <begin position="993"/>
        <end position="1013"/>
    </location>
</feature>
<feature type="region of interest" description="Disordered" evidence="4">
    <location>
        <begin position="767"/>
        <end position="1315"/>
    </location>
</feature>
<evidence type="ECO:0000313" key="6">
    <source>
        <dbReference type="EMBL" id="SCW01991.1"/>
    </source>
</evidence>
<feature type="compositionally biased region" description="Basic and acidic residues" evidence="4">
    <location>
        <begin position="1279"/>
        <end position="1290"/>
    </location>
</feature>
<feature type="region of interest" description="Disordered" evidence="4">
    <location>
        <begin position="639"/>
        <end position="750"/>
    </location>
</feature>
<dbReference type="Gene3D" id="2.130.10.10">
    <property type="entry name" value="YVTN repeat-like/Quinoprotein amine dehydrogenase"/>
    <property type="match status" value="1"/>
</dbReference>
<feature type="compositionally biased region" description="Basic and acidic residues" evidence="4">
    <location>
        <begin position="826"/>
        <end position="840"/>
    </location>
</feature>
<evidence type="ECO:0000313" key="7">
    <source>
        <dbReference type="Proteomes" id="UP000190831"/>
    </source>
</evidence>
<evidence type="ECO:0000256" key="1">
    <source>
        <dbReference type="ARBA" id="ARBA00004123"/>
    </source>
</evidence>
<proteinExistence type="predicted"/>
<dbReference type="STRING" id="4955.A0A1G4MDZ6"/>
<name>A0A1G4MDZ6_LACFM</name>
<dbReference type="Pfam" id="PF16755">
    <property type="entry name" value="Beta-prop_NUP159_NUP214"/>
    <property type="match status" value="1"/>
</dbReference>
<feature type="compositionally biased region" description="Polar residues" evidence="4">
    <location>
        <begin position="917"/>
        <end position="960"/>
    </location>
</feature>
<feature type="compositionally biased region" description="Low complexity" evidence="4">
    <location>
        <begin position="1210"/>
        <end position="1225"/>
    </location>
</feature>
<feature type="compositionally biased region" description="Polar residues" evidence="4">
    <location>
        <begin position="471"/>
        <end position="484"/>
    </location>
</feature>
<dbReference type="OMA" id="NIYTWRI"/>
<feature type="compositionally biased region" description="Polar residues" evidence="4">
    <location>
        <begin position="491"/>
        <end position="508"/>
    </location>
</feature>
<gene>
    <name evidence="6" type="ORF">LAFE_0E11738G</name>
</gene>
<feature type="compositionally biased region" description="Low complexity" evidence="4">
    <location>
        <begin position="849"/>
        <end position="877"/>
    </location>
</feature>
<comment type="subcellular location">
    <subcellularLocation>
        <location evidence="1">Nucleus</location>
    </subcellularLocation>
</comment>
<feature type="compositionally biased region" description="Polar residues" evidence="4">
    <location>
        <begin position="1094"/>
        <end position="1108"/>
    </location>
</feature>
<keyword evidence="7" id="KW-1185">Reference proteome</keyword>
<sequence>MASNGGELPTSTSEDFGFKPLGKLQLLPSYKEQLPFSQLQNFAISSIQKLFAAASKDKVIVGSLQALRDATVAEGDEESQKLNIMLEKELKDVVFTEFTQDGKKSIFVTLSGTVHLYDLENKEWSTFSINKPGPGDVVSSVKMIPGIFDALLAQIGNVLYLVLFNGQTESINTDIAAFDVGLKKYTIWSKDGAVILHDAATKTEISRFSTPEDIAEELKDDYLPVSISFMSENHFLLVYGNDVRPEDEEEEASYDHKMYFVSVDGENVSYKESFDIAPAFGTILRDPTYYHLVLYDLVPSVPHLYIVTSACTSELSIVDDTEVIQPNQDSDRAVLPISQETDNDTNPIGIGLDIVTSGDVVQPCQGVDSASCLPLVYVLNDEGTLQIFSLFHCSAIKAGNFDTAQTLKRFQDCESESLISTKNEKGTEDTHIQSQSPQSHENDLTEEKESLGNDVEISSGVEFSDKDTLGKVSSDSKNPDTPLSGTGAVETGSSSVNTEASKATSSPFGQPIKPAFGVSNDNSNKVTSGQFSFGNKPFNAANDERSVPAFGKPAFGNAVFSSGAKVAENSSLSNAAQGTPAFGTPAFGAPAFGTPAFGSPAFGTPAFGKPAFGNPASEESGVQTNISVFGKPSFGTTTFGSSNKSAKSSPFGKPTFGDSTAAKSPFESGKGGAPSGDQTNSSFSSKMPTVESTPGKTHPFGNFTSGSSNATNALFGPSDDKKGKPLFGQKGVESTSANKPPVVGTNSIPTPFGKPAFAAVNNSTSFGKPAFETPTSSSIEESKFGPGNSESKEVKEKETCSKPVGGDGTASVPSILPKAQEDIEENKEKTSDSSVKESKVETVTFGQPSFGQTSFGQPSFGQSSFGKSSFGQSTFGKPNFGQAAFGQDTSATANSAFGKPSFGDNLFKPLNEKETPSPFSSLAKSDSPFSSFANTESPFSQLKSGKSPFSLQKSPFSSTKKSSEFPDFNSKLNAHKPAESPFSGFSGPEKDSNTQTLSEGDTASNSESDGTLNSDEDGDSSESPCSTKSQEDMVTSFGDTSAESKLLKVDQKSSDSDSRISSESSQAPKNDVHAEKTDTDYSSITERIKKAANLSDSSFMESSVSPNVGSPKVETLPQFQFSDALKSSPAPSFSFANLGKKVASQRNENSQSTSDETKFRSNQKNNASKTLNSKLDPQCDKLTTTEPIEKRTDSAESLFANNSEPNNAGPSKESVSSKVSPPENVSSKEESLEEVELNSSSNASEEFSETNPASSSNSEKRAGTAESESFDELDDLKEELERVKNEEKSQLKVSSPALVPKGSEASREMTSNETQTYKEVADADIQTEPKEVSNFEHKTFENDEVYLATQNPSRPLNEFYDGAKVVGTPHKSSDETLQRIETTYSTVTAELSVLEENLNNICSFIKDQSCVHFKRTEETIHQNYSWRMSDCSTLNEILSKICKALREKSAKISELDGESNKFKDSTLSSTKKSQFSLRDQYEQLKYLYKEHTYDVRDLSLEQSRMQNQLRGKLAKVRMCIRELEETLQVLKLHSIRGTSNGSSVMKTFVEDYSRHSDLFEVIQSLRREVAELQLASKHESSAPSKDTDITLEVAAITELGLRIDTKRQIGQYLLSRNT</sequence>
<dbReference type="OrthoDB" id="248320at2759"/>
<evidence type="ECO:0000259" key="5">
    <source>
        <dbReference type="Pfam" id="PF16755"/>
    </source>
</evidence>
<dbReference type="InterPro" id="IPR039462">
    <property type="entry name" value="Nup159/Nup146_N"/>
</dbReference>
<accession>A0A1G4MDZ6</accession>
<reference evidence="7" key="1">
    <citation type="submission" date="2016-03" db="EMBL/GenBank/DDBJ databases">
        <authorList>
            <person name="Devillers H."/>
        </authorList>
    </citation>
    <scope>NUCLEOTIDE SEQUENCE [LARGE SCALE GENOMIC DNA]</scope>
</reference>
<dbReference type="EMBL" id="LT598488">
    <property type="protein sequence ID" value="SCW01991.1"/>
    <property type="molecule type" value="Genomic_DNA"/>
</dbReference>
<feature type="domain" description="Nucleoporin Nup159/Nup146 N-terminal" evidence="5">
    <location>
        <begin position="35"/>
        <end position="385"/>
    </location>
</feature>
<protein>
    <submittedName>
        <fullName evidence="6">LAFE_0E11738g1_1</fullName>
    </submittedName>
</protein>
<feature type="region of interest" description="Disordered" evidence="4">
    <location>
        <begin position="420"/>
        <end position="509"/>
    </location>
</feature>
<feature type="compositionally biased region" description="Basic and acidic residues" evidence="4">
    <location>
        <begin position="440"/>
        <end position="451"/>
    </location>
</feature>
<feature type="compositionally biased region" description="Polar residues" evidence="4">
    <location>
        <begin position="732"/>
        <end position="749"/>
    </location>
</feature>
<organism evidence="6 7">
    <name type="scientific">Lachancea fermentati</name>
    <name type="common">Zygosaccharomyces fermentati</name>
    <dbReference type="NCBI Taxonomy" id="4955"/>
    <lineage>
        <taxon>Eukaryota</taxon>
        <taxon>Fungi</taxon>
        <taxon>Dikarya</taxon>
        <taxon>Ascomycota</taxon>
        <taxon>Saccharomycotina</taxon>
        <taxon>Saccharomycetes</taxon>
        <taxon>Saccharomycetales</taxon>
        <taxon>Saccharomycetaceae</taxon>
        <taxon>Lachancea</taxon>
    </lineage>
</organism>
<feature type="compositionally biased region" description="Polar residues" evidence="4">
    <location>
        <begin position="639"/>
        <end position="648"/>
    </location>
</feature>
<dbReference type="Proteomes" id="UP000190831">
    <property type="component" value="Chromosome E"/>
</dbReference>
<evidence type="ECO:0000256" key="3">
    <source>
        <dbReference type="ARBA" id="ARBA00023242"/>
    </source>
</evidence>
<feature type="compositionally biased region" description="Polar residues" evidence="4">
    <location>
        <begin position="702"/>
        <end position="712"/>
    </location>
</feature>